<sequence length="762" mass="86095">MFLCCSLLCIPTVSAGIVIDGVLDEEEWAGAEIYTDFVTVEPLTGDSAKYGTQVRVITNSDGIFVGFSNYQPASVKRVNRQFARDAQIEADRNIVSIDFDSTALAGYDFTVGSANSQQDGIVTPGDYSGDWDGTWYSQTSSNKDYWYSEIHIPWTVAPMTDAGDGRKKIALWFSRVVFDESLRFAFPNAYYSRPTFMEDWHPLEVEQVSTSTLDWFPYISFTSDLHDSSSGASSGALNGEFNEEFNEEFNAGLDFIWRPNSSSQLTGAINPDFGQVESDDLVVNFSAFETFVTEKRPFFTENQSLFSSNIRNGDQTLYTRRIGAGPAGLGGGLVDIDLAAKVTHFGETIDLGLFVVREDDSEGNYGGEFLSSRVQRTVDGLTLGHRLTYAERSILDREATVQVLDMIWRKDETTEFRGQVLHADIQQQGNSVNGQVSVDEQDFAGWASWSYAPNDEWYHSVYLSHYGDQFDMNDMGFMKRNDFREFSGSTRHDRLEYEADSNILSSSTLFEYNYVENTQGDRLQLRANWEHTWIYKSTRKLAIEAGGTASRWDDRLTRGNGLLAKPPRYWLEVSYSSPRGNDLTFDVEAEVKYDDIQKATLGFEFSAQRYLSETVTLGTSLRYKKLQEWLIWDFDTAQLGGFEADRFNADLRFDWYPSARQEVRLKFQWVGIDAEQVDSYQLNSDGTLGLSTSAAANFSLSDTALQVRYRYQLAPLSDIFLVYSRGGYFSSDEGDEGPGTLVKEGWDGVQVESVIAKIRYRF</sequence>
<dbReference type="AlphaFoldDB" id="Q1YPC3"/>
<feature type="domain" description="DUF5916" evidence="2">
    <location>
        <begin position="409"/>
        <end position="724"/>
    </location>
</feature>
<feature type="signal peptide" evidence="1">
    <location>
        <begin position="1"/>
        <end position="15"/>
    </location>
</feature>
<dbReference type="SUPFAM" id="SSF49344">
    <property type="entry name" value="CBD9-like"/>
    <property type="match status" value="1"/>
</dbReference>
<dbReference type="Pfam" id="PF19313">
    <property type="entry name" value="DUF5916"/>
    <property type="match status" value="2"/>
</dbReference>
<dbReference type="Gene3D" id="2.60.40.1190">
    <property type="match status" value="1"/>
</dbReference>
<feature type="chain" id="PRO_5011977341" description="DUF5916 domain-containing protein" evidence="1">
    <location>
        <begin position="16"/>
        <end position="762"/>
    </location>
</feature>
<feature type="domain" description="DUF5916" evidence="2">
    <location>
        <begin position="238"/>
        <end position="328"/>
    </location>
</feature>
<dbReference type="eggNOG" id="COG2091">
    <property type="taxonomic scope" value="Bacteria"/>
</dbReference>
<accession>Q1YPC3</accession>
<dbReference type="EMBL" id="AAPI01000010">
    <property type="protein sequence ID" value="EAS46112.1"/>
    <property type="molecule type" value="Genomic_DNA"/>
</dbReference>
<evidence type="ECO:0000256" key="1">
    <source>
        <dbReference type="SAM" id="SignalP"/>
    </source>
</evidence>
<gene>
    <name evidence="3" type="ORF">GB2207_03065</name>
</gene>
<comment type="caution">
    <text evidence="3">The sequence shown here is derived from an EMBL/GenBank/DDBJ whole genome shotgun (WGS) entry which is preliminary data.</text>
</comment>
<dbReference type="InterPro" id="IPR045670">
    <property type="entry name" value="DUF5916"/>
</dbReference>
<dbReference type="STRING" id="314287.GB2207_03065"/>
<keyword evidence="1" id="KW-0732">Signal</keyword>
<organism evidence="3 4">
    <name type="scientific">gamma proteobacterium HTCC2207</name>
    <dbReference type="NCBI Taxonomy" id="314287"/>
    <lineage>
        <taxon>Bacteria</taxon>
        <taxon>Pseudomonadati</taxon>
        <taxon>Pseudomonadota</taxon>
        <taxon>Gammaproteobacteria</taxon>
        <taxon>Cellvibrionales</taxon>
        <taxon>Porticoccaceae</taxon>
        <taxon>SAR92 clade</taxon>
    </lineage>
</organism>
<keyword evidence="4" id="KW-1185">Reference proteome</keyword>
<evidence type="ECO:0000259" key="2">
    <source>
        <dbReference type="Pfam" id="PF19313"/>
    </source>
</evidence>
<dbReference type="HOGENOM" id="CLU_022024_0_0_6"/>
<protein>
    <recommendedName>
        <fullName evidence="2">DUF5916 domain-containing protein</fullName>
    </recommendedName>
</protein>
<proteinExistence type="predicted"/>
<reference evidence="3 4" key="1">
    <citation type="submission" date="2006-03" db="EMBL/GenBank/DDBJ databases">
        <authorList>
            <person name="Giovannoni S.J."/>
            <person name="Cho J.-C."/>
            <person name="Ferriera S."/>
            <person name="Johnson J."/>
            <person name="Kravitz S."/>
            <person name="Halpern A."/>
            <person name="Remington K."/>
            <person name="Beeson K."/>
            <person name="Tran B."/>
            <person name="Rogers Y.-H."/>
            <person name="Friedman R."/>
            <person name="Venter J.C."/>
        </authorList>
    </citation>
    <scope>NUCLEOTIDE SEQUENCE [LARGE SCALE GENOMIC DNA]</scope>
    <source>
        <strain evidence="3 4">HTCC2207</strain>
    </source>
</reference>
<evidence type="ECO:0000313" key="4">
    <source>
        <dbReference type="Proteomes" id="UP000005555"/>
    </source>
</evidence>
<evidence type="ECO:0000313" key="3">
    <source>
        <dbReference type="EMBL" id="EAS46112.1"/>
    </source>
</evidence>
<dbReference type="Proteomes" id="UP000005555">
    <property type="component" value="Unassembled WGS sequence"/>
</dbReference>
<dbReference type="CDD" id="cd09618">
    <property type="entry name" value="CBM9_like_2"/>
    <property type="match status" value="1"/>
</dbReference>
<name>Q1YPC3_9GAMM</name>